<dbReference type="SUPFAM" id="SSF53448">
    <property type="entry name" value="Nucleotide-diphospho-sugar transferases"/>
    <property type="match status" value="1"/>
</dbReference>
<feature type="chain" id="PRO_5043395528" description="Nucleotide-diphospho-sugar transferase domain-containing protein" evidence="5">
    <location>
        <begin position="18"/>
        <end position="386"/>
    </location>
</feature>
<gene>
    <name evidence="6" type="ORF">NDN08_001091</name>
</gene>
<evidence type="ECO:0000256" key="5">
    <source>
        <dbReference type="SAM" id="SignalP"/>
    </source>
</evidence>
<keyword evidence="3" id="KW-0808">Transferase</keyword>
<dbReference type="Pfam" id="PF05637">
    <property type="entry name" value="Glyco_transf_34"/>
    <property type="match status" value="1"/>
</dbReference>
<feature type="region of interest" description="Disordered" evidence="4">
    <location>
        <begin position="346"/>
        <end position="386"/>
    </location>
</feature>
<protein>
    <recommendedName>
        <fullName evidence="8">Nucleotide-diphospho-sugar transferase domain-containing protein</fullName>
    </recommendedName>
</protein>
<dbReference type="EMBL" id="JAMWBK010000005">
    <property type="protein sequence ID" value="KAJ8904573.1"/>
    <property type="molecule type" value="Genomic_DNA"/>
</dbReference>
<proteinExistence type="inferred from homology"/>
<comment type="caution">
    <text evidence="6">The sequence shown here is derived from an EMBL/GenBank/DDBJ whole genome shotgun (WGS) entry which is preliminary data.</text>
</comment>
<sequence>MFTIGFLILALLSGAYADELTQLGKVPVCLLHMHDGAPTFQEYGMISLKNKRRYAIKHGYELVQHIPEGTQGLWSEISCDEPGYVPLRHDGLCYVPNNFGYKNDRRAATFGKIKLAQHACVGRENYWLLWMDADALVMNQTLKLEEHLIDDRYDIITTKDWLMMNAGMMLLKCNQWTLSFLKRVYDDKEFDKARALDQSSFQNYIDELGEEEAKKHVKYVPKWAMNVYTEEYRPGDFLLHMAGKLYEAGVEGATALMRQYDALSLAPDASYARGFLYSKYVLTYYSGLCDLRELPNRDCPPESEHRLKLEEPLGAISIPNRYRHVGERYYWLKEWKDMYDFPGWDEGKVQPKPFPPGRPTPRPTPKQETPQPPPVQDPDEEEHEDL</sequence>
<dbReference type="GO" id="GO:0016757">
    <property type="term" value="F:glycosyltransferase activity"/>
    <property type="evidence" value="ECO:0007669"/>
    <property type="project" value="UniProtKB-KW"/>
</dbReference>
<reference evidence="6 7" key="1">
    <citation type="journal article" date="2023" name="Nat. Commun.">
        <title>Origin of minicircular mitochondrial genomes in red algae.</title>
        <authorList>
            <person name="Lee Y."/>
            <person name="Cho C.H."/>
            <person name="Lee Y.M."/>
            <person name="Park S.I."/>
            <person name="Yang J.H."/>
            <person name="West J.A."/>
            <person name="Bhattacharya D."/>
            <person name="Yoon H.S."/>
        </authorList>
    </citation>
    <scope>NUCLEOTIDE SEQUENCE [LARGE SCALE GENOMIC DNA]</scope>
    <source>
        <strain evidence="6 7">CCMP1338</strain>
        <tissue evidence="6">Whole cell</tissue>
    </source>
</reference>
<dbReference type="PANTHER" id="PTHR31306:SF4">
    <property type="entry name" value="ALPHA-1,2-GALACTOSYLTRANSFERASE"/>
    <property type="match status" value="1"/>
</dbReference>
<keyword evidence="2" id="KW-0328">Glycosyltransferase</keyword>
<dbReference type="GO" id="GO:0006487">
    <property type="term" value="P:protein N-linked glycosylation"/>
    <property type="evidence" value="ECO:0007669"/>
    <property type="project" value="TreeGrafter"/>
</dbReference>
<dbReference type="PANTHER" id="PTHR31306">
    <property type="entry name" value="ALPHA-1,6-MANNOSYLTRANSFERASE MNN11-RELATED"/>
    <property type="match status" value="1"/>
</dbReference>
<feature type="signal peptide" evidence="5">
    <location>
        <begin position="1"/>
        <end position="17"/>
    </location>
</feature>
<evidence type="ECO:0008006" key="8">
    <source>
        <dbReference type="Google" id="ProtNLM"/>
    </source>
</evidence>
<dbReference type="InterPro" id="IPR008630">
    <property type="entry name" value="Glyco_trans_34"/>
</dbReference>
<evidence type="ECO:0000313" key="7">
    <source>
        <dbReference type="Proteomes" id="UP001157974"/>
    </source>
</evidence>
<accession>A0AAV8USK8</accession>
<keyword evidence="5" id="KW-0732">Signal</keyword>
<evidence type="ECO:0000256" key="3">
    <source>
        <dbReference type="ARBA" id="ARBA00022679"/>
    </source>
</evidence>
<feature type="compositionally biased region" description="Acidic residues" evidence="4">
    <location>
        <begin position="377"/>
        <end position="386"/>
    </location>
</feature>
<evidence type="ECO:0000256" key="4">
    <source>
        <dbReference type="SAM" id="MobiDB-lite"/>
    </source>
</evidence>
<dbReference type="GO" id="GO:0000139">
    <property type="term" value="C:Golgi membrane"/>
    <property type="evidence" value="ECO:0007669"/>
    <property type="project" value="TreeGrafter"/>
</dbReference>
<dbReference type="Gene3D" id="3.90.550.10">
    <property type="entry name" value="Spore Coat Polysaccharide Biosynthesis Protein SpsA, Chain A"/>
    <property type="match status" value="1"/>
</dbReference>
<organism evidence="6 7">
    <name type="scientific">Rhodosorus marinus</name>
    <dbReference type="NCBI Taxonomy" id="101924"/>
    <lineage>
        <taxon>Eukaryota</taxon>
        <taxon>Rhodophyta</taxon>
        <taxon>Stylonematophyceae</taxon>
        <taxon>Stylonematales</taxon>
        <taxon>Stylonemataceae</taxon>
        <taxon>Rhodosorus</taxon>
    </lineage>
</organism>
<evidence type="ECO:0000313" key="6">
    <source>
        <dbReference type="EMBL" id="KAJ8904573.1"/>
    </source>
</evidence>
<dbReference type="AlphaFoldDB" id="A0AAV8USK8"/>
<comment type="similarity">
    <text evidence="1">Belongs to the glycosyltransferase 34 family.</text>
</comment>
<evidence type="ECO:0000256" key="2">
    <source>
        <dbReference type="ARBA" id="ARBA00022676"/>
    </source>
</evidence>
<name>A0AAV8USK8_9RHOD</name>
<dbReference type="InterPro" id="IPR029044">
    <property type="entry name" value="Nucleotide-diphossugar_trans"/>
</dbReference>
<evidence type="ECO:0000256" key="1">
    <source>
        <dbReference type="ARBA" id="ARBA00005664"/>
    </source>
</evidence>
<keyword evidence="7" id="KW-1185">Reference proteome</keyword>
<dbReference type="Proteomes" id="UP001157974">
    <property type="component" value="Unassembled WGS sequence"/>
</dbReference>
<feature type="compositionally biased region" description="Pro residues" evidence="4">
    <location>
        <begin position="352"/>
        <end position="376"/>
    </location>
</feature>